<proteinExistence type="predicted"/>
<dbReference type="AlphaFoldDB" id="A0A0C2MRA2"/>
<dbReference type="Gene3D" id="3.30.70.270">
    <property type="match status" value="1"/>
</dbReference>
<organism evidence="1 2">
    <name type="scientific">Thelohanellus kitauei</name>
    <name type="common">Myxosporean</name>
    <dbReference type="NCBI Taxonomy" id="669202"/>
    <lineage>
        <taxon>Eukaryota</taxon>
        <taxon>Metazoa</taxon>
        <taxon>Cnidaria</taxon>
        <taxon>Myxozoa</taxon>
        <taxon>Myxosporea</taxon>
        <taxon>Bivalvulida</taxon>
        <taxon>Platysporina</taxon>
        <taxon>Myxobolidae</taxon>
        <taxon>Thelohanellus</taxon>
    </lineage>
</organism>
<evidence type="ECO:0000313" key="2">
    <source>
        <dbReference type="Proteomes" id="UP000031668"/>
    </source>
</evidence>
<keyword evidence="2" id="KW-1185">Reference proteome</keyword>
<gene>
    <name evidence="1" type="ORF">RF11_08456</name>
</gene>
<evidence type="ECO:0008006" key="3">
    <source>
        <dbReference type="Google" id="ProtNLM"/>
    </source>
</evidence>
<dbReference type="PANTHER" id="PTHR37984:SF5">
    <property type="entry name" value="PROTEIN NYNRIN-LIKE"/>
    <property type="match status" value="1"/>
</dbReference>
<dbReference type="InterPro" id="IPR043128">
    <property type="entry name" value="Rev_trsase/Diguanyl_cyclase"/>
</dbReference>
<dbReference type="InterPro" id="IPR043502">
    <property type="entry name" value="DNA/RNA_pol_sf"/>
</dbReference>
<comment type="caution">
    <text evidence="1">The sequence shown here is derived from an EMBL/GenBank/DDBJ whole genome shotgun (WGS) entry which is preliminary data.</text>
</comment>
<dbReference type="InterPro" id="IPR050951">
    <property type="entry name" value="Retrovirus_Pol_polyprotein"/>
</dbReference>
<name>A0A0C2MRA2_THEKT</name>
<dbReference type="Proteomes" id="UP000031668">
    <property type="component" value="Unassembled WGS sequence"/>
</dbReference>
<protein>
    <recommendedName>
        <fullName evidence="3">Reverse transcriptase domain-containing protein</fullName>
    </recommendedName>
</protein>
<reference evidence="1 2" key="1">
    <citation type="journal article" date="2014" name="Genome Biol. Evol.">
        <title>The genome of the myxosporean Thelohanellus kitauei shows adaptations to nutrient acquisition within its fish host.</title>
        <authorList>
            <person name="Yang Y."/>
            <person name="Xiong J."/>
            <person name="Zhou Z."/>
            <person name="Huo F."/>
            <person name="Miao W."/>
            <person name="Ran C."/>
            <person name="Liu Y."/>
            <person name="Zhang J."/>
            <person name="Feng J."/>
            <person name="Wang M."/>
            <person name="Wang M."/>
            <person name="Wang L."/>
            <person name="Yao B."/>
        </authorList>
    </citation>
    <scope>NUCLEOTIDE SEQUENCE [LARGE SCALE GENOMIC DNA]</scope>
    <source>
        <strain evidence="1">Wuqing</strain>
    </source>
</reference>
<dbReference type="EMBL" id="JWZT01004365">
    <property type="protein sequence ID" value="KII64232.1"/>
    <property type="molecule type" value="Genomic_DNA"/>
</dbReference>
<dbReference type="OrthoDB" id="6019648at2759"/>
<dbReference type="SUPFAM" id="SSF56672">
    <property type="entry name" value="DNA/RNA polymerases"/>
    <property type="match status" value="1"/>
</dbReference>
<evidence type="ECO:0000313" key="1">
    <source>
        <dbReference type="EMBL" id="KII64232.1"/>
    </source>
</evidence>
<sequence length="232" mass="25812">MKIRQCDDKNTSARHSLNFVVTKHHNLNLLGLKYLNTLQISIDTSLHSIRIGNKKGVWVPVQFNDSGTPIVPVKKGETGMWVNESLYHEYPIPSPGGFLNKICGCNYLSKIDFSEAYNHVKISPELPFGIKSAHSYFQNLIAQLTVGLERVATYLDDILVSGTDDASHISNIRAIVDYLVCKLTLSGKCKVSGGNSVLKMRTPYDLSSRKSSIGSIQFYHKFIHNLVMVASP</sequence>
<dbReference type="PANTHER" id="PTHR37984">
    <property type="entry name" value="PROTEIN CBG26694"/>
    <property type="match status" value="1"/>
</dbReference>
<accession>A0A0C2MRA2</accession>